<accession>A0A7W6S2N7</accession>
<keyword evidence="4" id="KW-1185">Reference proteome</keyword>
<dbReference type="Pfam" id="PF19263">
    <property type="entry name" value="DUF5906"/>
    <property type="match status" value="1"/>
</dbReference>
<dbReference type="RefSeq" id="WP_184437558.1">
    <property type="nucleotide sequence ID" value="NZ_JACIGI010000044.1"/>
</dbReference>
<dbReference type="Proteomes" id="UP000555728">
    <property type="component" value="Unassembled WGS sequence"/>
</dbReference>
<dbReference type="InterPro" id="IPR027417">
    <property type="entry name" value="P-loop_NTPase"/>
</dbReference>
<evidence type="ECO:0000259" key="2">
    <source>
        <dbReference type="Pfam" id="PF19263"/>
    </source>
</evidence>
<proteinExistence type="predicted"/>
<dbReference type="SUPFAM" id="SSF52540">
    <property type="entry name" value="P-loop containing nucleoside triphosphate hydrolases"/>
    <property type="match status" value="1"/>
</dbReference>
<evidence type="ECO:0000313" key="4">
    <source>
        <dbReference type="Proteomes" id="UP000555728"/>
    </source>
</evidence>
<dbReference type="InterPro" id="IPR045455">
    <property type="entry name" value="NrS-1_pol-like_helicase"/>
</dbReference>
<sequence>MSEPIDFEKAKKQRRKAKSPDGDGPLHEMNERFGLVKVGAENRVVEFTTGADGKPTIAFRTTRAFREEFGNQFIKRGDTDKALGDVWLRWWGRRTFQGITFAPQGAPDGWLNLWRGWSVEPGPGTYTTFRDHLLTNVCDGDEGLYRWVFAWFAQMVQEPEKKPGTALVLRGGMGTGKTIVGEIVGSLFAHHYVLVDQPQHLVGHFNSHMESCLLLQADEGFWAGDKGAEGRLRGLITSGHQLVERKNVDPIRLPNLVRVLITSNHDWVVPAGRDERRFAVLDVADHAKQNVEYFGAIMDEMDNRGGRSALLRDLLAFDLSTVNLRAIPNTAALAEQKAASMPPIHRWWYDRLMDGVPARALDDYGEQWGWGPYAAPIPKAVLFDDYVRHSERMGDRRRSTETQLGLDLRRLVPSLKDRRTKKEEVRKRCWELPTLDECRVHFAEIYGLDNPWPPDDKESEP</sequence>
<dbReference type="EMBL" id="JACIGI010000044">
    <property type="protein sequence ID" value="MBB4287621.1"/>
    <property type="molecule type" value="Genomic_DNA"/>
</dbReference>
<feature type="compositionally biased region" description="Basic and acidic residues" evidence="1">
    <location>
        <begin position="18"/>
        <end position="28"/>
    </location>
</feature>
<dbReference type="Gene3D" id="3.40.50.300">
    <property type="entry name" value="P-loop containing nucleotide triphosphate hydrolases"/>
    <property type="match status" value="1"/>
</dbReference>
<gene>
    <name evidence="3" type="ORF">GGD88_003374</name>
</gene>
<feature type="compositionally biased region" description="Basic and acidic residues" evidence="1">
    <location>
        <begin position="1"/>
        <end position="10"/>
    </location>
</feature>
<evidence type="ECO:0000313" key="3">
    <source>
        <dbReference type="EMBL" id="MBB4287621.1"/>
    </source>
</evidence>
<name>A0A7W6S2N7_9PROT</name>
<evidence type="ECO:0000256" key="1">
    <source>
        <dbReference type="SAM" id="MobiDB-lite"/>
    </source>
</evidence>
<reference evidence="3 4" key="1">
    <citation type="submission" date="2020-08" db="EMBL/GenBank/DDBJ databases">
        <title>Genome sequencing of Purple Non-Sulfur Bacteria from various extreme environments.</title>
        <authorList>
            <person name="Mayer M."/>
        </authorList>
    </citation>
    <scope>NUCLEOTIDE SEQUENCE [LARGE SCALE GENOMIC DNA]</scope>
    <source>
        <strain evidence="3 4">JA135</strain>
    </source>
</reference>
<organism evidence="3 4">
    <name type="scientific">Roseospira goensis</name>
    <dbReference type="NCBI Taxonomy" id="391922"/>
    <lineage>
        <taxon>Bacteria</taxon>
        <taxon>Pseudomonadati</taxon>
        <taxon>Pseudomonadota</taxon>
        <taxon>Alphaproteobacteria</taxon>
        <taxon>Rhodospirillales</taxon>
        <taxon>Rhodospirillaceae</taxon>
        <taxon>Roseospira</taxon>
    </lineage>
</organism>
<feature type="region of interest" description="Disordered" evidence="1">
    <location>
        <begin position="1"/>
        <end position="28"/>
    </location>
</feature>
<protein>
    <recommendedName>
        <fullName evidence="2">NrS-1 polymerase-like helicase domain-containing protein</fullName>
    </recommendedName>
</protein>
<dbReference type="AlphaFoldDB" id="A0A7W6S2N7"/>
<feature type="domain" description="NrS-1 polymerase-like helicase" evidence="2">
    <location>
        <begin position="169"/>
        <end position="277"/>
    </location>
</feature>
<comment type="caution">
    <text evidence="3">The sequence shown here is derived from an EMBL/GenBank/DDBJ whole genome shotgun (WGS) entry which is preliminary data.</text>
</comment>